<organism evidence="2 3">
    <name type="scientific">Nocardioides psychrotolerans</name>
    <dbReference type="NCBI Taxonomy" id="1005945"/>
    <lineage>
        <taxon>Bacteria</taxon>
        <taxon>Bacillati</taxon>
        <taxon>Actinomycetota</taxon>
        <taxon>Actinomycetes</taxon>
        <taxon>Propionibacteriales</taxon>
        <taxon>Nocardioidaceae</taxon>
        <taxon>Nocardioides</taxon>
    </lineage>
</organism>
<dbReference type="OrthoDB" id="4310518at2"/>
<dbReference type="InterPro" id="IPR011335">
    <property type="entry name" value="Restrct_endonuc-II-like"/>
</dbReference>
<keyword evidence="3" id="KW-1185">Reference proteome</keyword>
<keyword evidence="2" id="KW-0378">Hydrolase</keyword>
<accession>A0A1I3LAH8</accession>
<gene>
    <name evidence="2" type="ORF">SAMN05216561_11382</name>
</gene>
<proteinExistence type="predicted"/>
<dbReference type="GO" id="GO:0004519">
    <property type="term" value="F:endonuclease activity"/>
    <property type="evidence" value="ECO:0007669"/>
    <property type="project" value="UniProtKB-KW"/>
</dbReference>
<sequence>METTSEVMDPGAALESLGGIAGIGEWRRLTGRAAARDALEDGRVLRIRGRQVGLPGQAATRVLAAELGGTTSHLSAAQHHGWKVKTAPPLPTLTAPRSSRAPAATTKVELHWADLVPSSVADGVTTPVQTVVDCSRAYEFDVALCVADSALRSGLFTKDELLEAAARSPRTGRSRALRVARAASALADNPFESVLRAIALSVPGLDVRPQGWIGNAGRSDLVDDRLLIAIEADSWEHHGHVDAFKRDVRRYSEFARRGWVVLRFLWEDVMYHPEQVRRVLLETTQVRTRQLVAATSAVRVS</sequence>
<dbReference type="STRING" id="1005945.SAMN05216561_11382"/>
<protein>
    <submittedName>
        <fullName evidence="2">Very-short-patch-repair endonuclease</fullName>
    </submittedName>
</protein>
<dbReference type="Gene3D" id="3.40.960.10">
    <property type="entry name" value="VSR Endonuclease"/>
    <property type="match status" value="1"/>
</dbReference>
<name>A0A1I3LAH8_9ACTN</name>
<keyword evidence="2" id="KW-0540">Nuclease</keyword>
<evidence type="ECO:0000313" key="2">
    <source>
        <dbReference type="EMBL" id="SFI81711.1"/>
    </source>
</evidence>
<dbReference type="Proteomes" id="UP000198649">
    <property type="component" value="Unassembled WGS sequence"/>
</dbReference>
<dbReference type="Pfam" id="PF04480">
    <property type="entry name" value="DUF559"/>
    <property type="match status" value="1"/>
</dbReference>
<evidence type="ECO:0000313" key="3">
    <source>
        <dbReference type="Proteomes" id="UP000198649"/>
    </source>
</evidence>
<dbReference type="EMBL" id="FOQG01000013">
    <property type="protein sequence ID" value="SFI81711.1"/>
    <property type="molecule type" value="Genomic_DNA"/>
</dbReference>
<dbReference type="AlphaFoldDB" id="A0A1I3LAH8"/>
<dbReference type="InterPro" id="IPR007569">
    <property type="entry name" value="DUF559"/>
</dbReference>
<dbReference type="RefSeq" id="WP_143099790.1">
    <property type="nucleotide sequence ID" value="NZ_BKAF01000016.1"/>
</dbReference>
<keyword evidence="2" id="KW-0255">Endonuclease</keyword>
<reference evidence="2 3" key="1">
    <citation type="submission" date="2016-10" db="EMBL/GenBank/DDBJ databases">
        <authorList>
            <person name="de Groot N.N."/>
        </authorList>
    </citation>
    <scope>NUCLEOTIDE SEQUENCE [LARGE SCALE GENOMIC DNA]</scope>
    <source>
        <strain evidence="2 3">CGMCC 1.11156</strain>
    </source>
</reference>
<evidence type="ECO:0000259" key="1">
    <source>
        <dbReference type="Pfam" id="PF04480"/>
    </source>
</evidence>
<feature type="domain" description="DUF559" evidence="1">
    <location>
        <begin position="222"/>
        <end position="281"/>
    </location>
</feature>
<dbReference type="SUPFAM" id="SSF52980">
    <property type="entry name" value="Restriction endonuclease-like"/>
    <property type="match status" value="1"/>
</dbReference>